<feature type="compositionally biased region" description="Polar residues" evidence="1">
    <location>
        <begin position="190"/>
        <end position="222"/>
    </location>
</feature>
<dbReference type="STRING" id="742725.HMPREF9450_02213"/>
<dbReference type="EMBL" id="ADLD01000013">
    <property type="protein sequence ID" value="EHB92164.1"/>
    <property type="molecule type" value="Genomic_DNA"/>
</dbReference>
<sequence>MARTVISCIVITCILSVTQWDAGTLLYGKPPHKQQKTLLQSIGQTQIRVDEEDLPKSFYKFSLNKFIDTYKKGVPEKLYLQLDKPYYCAGETIWFKGYLLNAVTLSYPRPTRFIYVELVDKRDSVRRRIKVIENWNGFHNNLNLPRNLPSGHYLLRGYTQWMQNEDEAFFFKKVIPIVNPAPHAIADTLSDGSSPVKTLSSTEHPIATTDRQQTTAHTSETADNQDDFDIQFFPEGGHLLPLGAQVVAFKAIGTDGLSVEVTGKVFDSAGRFVTELASIHKGMGRFSLTPQYGQRYYAEVTAQNGTIRKVELPEVERSGCSLTVANWRRLLCYMSATPDLDPERLAIMILCRGKILASEEFRKNEWFKEIDTDYLLPGICHILVVDRVAKIPLAERLFFIRDKQPARVSVAASRKHIAARKEIALDITITNYRGVPAEGRFAVSVTDHDLVRQEPWEENIQSYLLMSSDLKGHIEDPAYYFKDNDPQTDYKLDLLMLTHGWTRFDIKKVLLDIYPEHPYPPEVTQKFTGTISGLSGKQVKDVSLVFSILRYNYSKRFHLKDSCRFSYTAIIPDSTVFMVQALNKKERMRGIQLTMDQDTFPAVRNAVPSCLYTTSNEVAAAMQSYADNYRQLTIPVKQEPTLPKLLAASAPPAVVRALTVPKERRFFGLNANTTTPEHLSAYNASTALDALKEGILPGVSLKYTTDANGKRHRYLDCLGKPIGLILIDSMPYAADNDGIELLNNLRVSMIESAGAIMAGDPQLKAYHLQGVSGLLLVRMKSGEALTQPIAPLPSMLMFAPFGFKQETEFYSPKYETAQQKNDPVPDLRTTLYWNPEIHASGTVSFYTGDRPAVYDVILEGVTKNNHICRYITTIDLRPE</sequence>
<name>G5H9C7_9BACT</name>
<reference evidence="2 3" key="1">
    <citation type="submission" date="2011-08" db="EMBL/GenBank/DDBJ databases">
        <title>The Genome Sequence of Alistipes indistinctus YIT 12060.</title>
        <authorList>
            <consortium name="The Broad Institute Genome Sequencing Platform"/>
            <person name="Earl A."/>
            <person name="Ward D."/>
            <person name="Feldgarden M."/>
            <person name="Gevers D."/>
            <person name="Morotomi M."/>
            <person name="Young S.K."/>
            <person name="Zeng Q."/>
            <person name="Gargeya S."/>
            <person name="Fitzgerald M."/>
            <person name="Haas B."/>
            <person name="Abouelleil A."/>
            <person name="Alvarado L."/>
            <person name="Arachchi H.M."/>
            <person name="Berlin A."/>
            <person name="Brown A."/>
            <person name="Chapman S.B."/>
            <person name="Chen Z."/>
            <person name="Dunbar C."/>
            <person name="Freedman E."/>
            <person name="Gearin G."/>
            <person name="Gellesch M."/>
            <person name="Goldberg J."/>
            <person name="Griggs A."/>
            <person name="Gujja S."/>
            <person name="Heiman D."/>
            <person name="Howarth C."/>
            <person name="Larson L."/>
            <person name="Lui A."/>
            <person name="MacDonald P.J.P."/>
            <person name="Montmayeur A."/>
            <person name="Murphy C."/>
            <person name="Neiman D."/>
            <person name="Pearson M."/>
            <person name="Priest M."/>
            <person name="Roberts A."/>
            <person name="Saif S."/>
            <person name="Shea T."/>
            <person name="Shenoy N."/>
            <person name="Sisk P."/>
            <person name="Stolte C."/>
            <person name="Sykes S."/>
            <person name="Wortman J."/>
            <person name="Nusbaum C."/>
            <person name="Birren B."/>
        </authorList>
    </citation>
    <scope>NUCLEOTIDE SEQUENCE [LARGE SCALE GENOMIC DNA]</scope>
    <source>
        <strain evidence="2 3">YIT 12060</strain>
    </source>
</reference>
<gene>
    <name evidence="2" type="ORF">HMPREF9450_02213</name>
</gene>
<evidence type="ECO:0008006" key="4">
    <source>
        <dbReference type="Google" id="ProtNLM"/>
    </source>
</evidence>
<feature type="region of interest" description="Disordered" evidence="1">
    <location>
        <begin position="190"/>
        <end position="223"/>
    </location>
</feature>
<organism evidence="2 3">
    <name type="scientific">Alistipes indistinctus YIT 12060</name>
    <dbReference type="NCBI Taxonomy" id="742725"/>
    <lineage>
        <taxon>Bacteria</taxon>
        <taxon>Pseudomonadati</taxon>
        <taxon>Bacteroidota</taxon>
        <taxon>Bacteroidia</taxon>
        <taxon>Bacteroidales</taxon>
        <taxon>Rikenellaceae</taxon>
        <taxon>Alistipes</taxon>
    </lineage>
</organism>
<keyword evidence="3" id="KW-1185">Reference proteome</keyword>
<dbReference type="PATRIC" id="fig|742725.3.peg.2281"/>
<comment type="caution">
    <text evidence="2">The sequence shown here is derived from an EMBL/GenBank/DDBJ whole genome shotgun (WGS) entry which is preliminary data.</text>
</comment>
<evidence type="ECO:0000313" key="2">
    <source>
        <dbReference type="EMBL" id="EHB92164.1"/>
    </source>
</evidence>
<dbReference type="eggNOG" id="COG1629">
    <property type="taxonomic scope" value="Bacteria"/>
</dbReference>
<accession>G5H9C7</accession>
<evidence type="ECO:0000313" key="3">
    <source>
        <dbReference type="Proteomes" id="UP000006008"/>
    </source>
</evidence>
<proteinExistence type="predicted"/>
<dbReference type="Proteomes" id="UP000006008">
    <property type="component" value="Unassembled WGS sequence"/>
</dbReference>
<dbReference type="HOGENOM" id="CLU_013214_1_0_10"/>
<dbReference type="OrthoDB" id="679547at2"/>
<dbReference type="Gene3D" id="2.60.40.1930">
    <property type="match status" value="1"/>
</dbReference>
<dbReference type="AlphaFoldDB" id="G5H9C7"/>
<protein>
    <recommendedName>
        <fullName evidence="4">TonB-dependent receptor plug domain-containing protein</fullName>
    </recommendedName>
</protein>
<evidence type="ECO:0000256" key="1">
    <source>
        <dbReference type="SAM" id="MobiDB-lite"/>
    </source>
</evidence>
<dbReference type="RefSeq" id="WP_009135019.1">
    <property type="nucleotide sequence ID" value="NZ_CP102250.1"/>
</dbReference>
<dbReference type="GeneID" id="92814766"/>